<dbReference type="eggNOG" id="KOG1050">
    <property type="taxonomic scope" value="Eukaryota"/>
</dbReference>
<dbReference type="HOGENOM" id="CLU_002351_2_2_1"/>
<protein>
    <submittedName>
        <fullName evidence="3">Alpha,alpha-trehalose-phosphate synthase</fullName>
    </submittedName>
</protein>
<dbReference type="OMA" id="SHDFIHC"/>
<proteinExistence type="inferred from homology"/>
<feature type="region of interest" description="Disordered" evidence="2">
    <location>
        <begin position="59"/>
        <end position="153"/>
    </location>
</feature>
<dbReference type="STRING" id="653667.S9VWM7"/>
<dbReference type="SUPFAM" id="SSF53756">
    <property type="entry name" value="UDP-Glycosyltransferase/glycogen phosphorylase"/>
    <property type="match status" value="1"/>
</dbReference>
<dbReference type="OrthoDB" id="755951at2759"/>
<dbReference type="GO" id="GO:0005946">
    <property type="term" value="C:alpha,alpha-trehalose-phosphate synthase complex (UDP-forming)"/>
    <property type="evidence" value="ECO:0007669"/>
    <property type="project" value="TreeGrafter"/>
</dbReference>
<dbReference type="PANTHER" id="PTHR10788">
    <property type="entry name" value="TREHALOSE-6-PHOSPHATE SYNTHASE"/>
    <property type="match status" value="1"/>
</dbReference>
<dbReference type="PANTHER" id="PTHR10788:SF119">
    <property type="entry name" value="ALPHA,ALPHA-TREHALOSE-PHOSPHATE SYNTHASE [UDP-FORMING] 100 KDA SUBUNIT-RELATED"/>
    <property type="match status" value="1"/>
</dbReference>
<evidence type="ECO:0000256" key="1">
    <source>
        <dbReference type="ARBA" id="ARBA00005409"/>
    </source>
</evidence>
<dbReference type="InterPro" id="IPR001830">
    <property type="entry name" value="Glyco_trans_20"/>
</dbReference>
<dbReference type="Gene3D" id="3.40.50.2000">
    <property type="entry name" value="Glycogen Phosphorylase B"/>
    <property type="match status" value="2"/>
</dbReference>
<dbReference type="SUPFAM" id="SSF56784">
    <property type="entry name" value="HAD-like"/>
    <property type="match status" value="1"/>
</dbReference>
<dbReference type="GO" id="GO:0003825">
    <property type="term" value="F:alpha,alpha-trehalose-phosphate synthase (UDP-forming) activity"/>
    <property type="evidence" value="ECO:0007669"/>
    <property type="project" value="TreeGrafter"/>
</dbReference>
<feature type="compositionally biased region" description="Polar residues" evidence="2">
    <location>
        <begin position="106"/>
        <end position="127"/>
    </location>
</feature>
<dbReference type="InterPro" id="IPR036412">
    <property type="entry name" value="HAD-like_sf"/>
</dbReference>
<evidence type="ECO:0000256" key="2">
    <source>
        <dbReference type="SAM" id="MobiDB-lite"/>
    </source>
</evidence>
<dbReference type="Proteomes" id="UP000015464">
    <property type="component" value="Unassembled WGS sequence"/>
</dbReference>
<reference evidence="3 4" key="1">
    <citation type="journal article" date="2011" name="Science">
        <title>Comparative functional genomics of the fission yeasts.</title>
        <authorList>
            <person name="Rhind N."/>
            <person name="Chen Z."/>
            <person name="Yassour M."/>
            <person name="Thompson D.A."/>
            <person name="Haas B.J."/>
            <person name="Habib N."/>
            <person name="Wapinski I."/>
            <person name="Roy S."/>
            <person name="Lin M.F."/>
            <person name="Heiman D.I."/>
            <person name="Young S.K."/>
            <person name="Furuya K."/>
            <person name="Guo Y."/>
            <person name="Pidoux A."/>
            <person name="Chen H.M."/>
            <person name="Robbertse B."/>
            <person name="Goldberg J.M."/>
            <person name="Aoki K."/>
            <person name="Bayne E.H."/>
            <person name="Berlin A.M."/>
            <person name="Desjardins C.A."/>
            <person name="Dobbs E."/>
            <person name="Dukaj L."/>
            <person name="Fan L."/>
            <person name="FitzGerald M.G."/>
            <person name="French C."/>
            <person name="Gujja S."/>
            <person name="Hansen K."/>
            <person name="Keifenheim D."/>
            <person name="Levin J.Z."/>
            <person name="Mosher R.A."/>
            <person name="Mueller C.A."/>
            <person name="Pfiffner J."/>
            <person name="Priest M."/>
            <person name="Russ C."/>
            <person name="Smialowska A."/>
            <person name="Swoboda P."/>
            <person name="Sykes S.M."/>
            <person name="Vaughn M."/>
            <person name="Vengrova S."/>
            <person name="Yoder R."/>
            <person name="Zeng Q."/>
            <person name="Allshire R."/>
            <person name="Baulcombe D."/>
            <person name="Birren B.W."/>
            <person name="Brown W."/>
            <person name="Ekwall K."/>
            <person name="Kellis M."/>
            <person name="Leatherwood J."/>
            <person name="Levin H."/>
            <person name="Margalit H."/>
            <person name="Martienssen R."/>
            <person name="Nieduszynski C.A."/>
            <person name="Spatafora J.W."/>
            <person name="Friedman N."/>
            <person name="Dalgaard J.Z."/>
            <person name="Baumann P."/>
            <person name="Niki H."/>
            <person name="Regev A."/>
            <person name="Nusbaum C."/>
        </authorList>
    </citation>
    <scope>NUCLEOTIDE SEQUENCE [LARGE SCALE GENOMIC DNA]</scope>
    <source>
        <strain evidence="4">OY26 / ATCC MYA-4695 / CBS 11777 / NBRC 106824 / NRRL Y48691</strain>
    </source>
</reference>
<name>S9VWM7_SCHCR</name>
<dbReference type="Pfam" id="PF02358">
    <property type="entry name" value="Trehalose_PPase"/>
    <property type="match status" value="1"/>
</dbReference>
<dbReference type="GO" id="GO:0005992">
    <property type="term" value="P:trehalose biosynthetic process"/>
    <property type="evidence" value="ECO:0007669"/>
    <property type="project" value="InterPro"/>
</dbReference>
<organism evidence="3 4">
    <name type="scientific">Schizosaccharomyces cryophilus (strain OY26 / ATCC MYA-4695 / CBS 11777 / NBRC 106824 / NRRL Y48691)</name>
    <name type="common">Fission yeast</name>
    <dbReference type="NCBI Taxonomy" id="653667"/>
    <lineage>
        <taxon>Eukaryota</taxon>
        <taxon>Fungi</taxon>
        <taxon>Dikarya</taxon>
        <taxon>Ascomycota</taxon>
        <taxon>Taphrinomycotina</taxon>
        <taxon>Schizosaccharomycetes</taxon>
        <taxon>Schizosaccharomycetales</taxon>
        <taxon>Schizosaccharomycetaceae</taxon>
        <taxon>Schizosaccharomyces</taxon>
    </lineage>
</organism>
<dbReference type="Pfam" id="PF00982">
    <property type="entry name" value="Glyco_transf_20"/>
    <property type="match status" value="1"/>
</dbReference>
<dbReference type="GO" id="GO:0004805">
    <property type="term" value="F:trehalose-phosphatase activity"/>
    <property type="evidence" value="ECO:0007669"/>
    <property type="project" value="TreeGrafter"/>
</dbReference>
<evidence type="ECO:0000313" key="3">
    <source>
        <dbReference type="EMBL" id="EPY50335.1"/>
    </source>
</evidence>
<gene>
    <name evidence="3" type="ORF">SPOG_01095</name>
</gene>
<dbReference type="InterPro" id="IPR023214">
    <property type="entry name" value="HAD_sf"/>
</dbReference>
<dbReference type="Gene3D" id="3.40.50.1000">
    <property type="entry name" value="HAD superfamily/HAD-like"/>
    <property type="match status" value="1"/>
</dbReference>
<dbReference type="InterPro" id="IPR003337">
    <property type="entry name" value="Trehalose_PPase"/>
</dbReference>
<evidence type="ECO:0000313" key="4">
    <source>
        <dbReference type="Proteomes" id="UP000015464"/>
    </source>
</evidence>
<dbReference type="Gene3D" id="3.30.70.1020">
    <property type="entry name" value="Trehalose-6-phosphate phosphatase related protein, domain 2"/>
    <property type="match status" value="1"/>
</dbReference>
<dbReference type="RefSeq" id="XP_013024821.1">
    <property type="nucleotide sequence ID" value="XM_013169367.1"/>
</dbReference>
<comment type="similarity">
    <text evidence="1">In the N-terminal section; belongs to the glycosyltransferase 20 family.</text>
</comment>
<sequence length="903" mass="102696">MGRTLVCSIFLPYTINFHLDELEDKGHENHPASSSYEISRNRRNSIRIDNALSHLAISQKESSQATPAPLTPAFSPQHENTSDYFNLSSFKRGGGTKTPKTPKTPNIGTASPLPSSGRSSPVYTQPRSRAGSPPPFAKRDDRFGAPGLGTKQKLLQKRRDSLKKDVALFDSARWTVERGIIGNSGLFHAVDAAVRDKKLVNNVWVGLLGMPTETLSKKTKDAISAALLVKHQSLAVYTSDSDFEGHYNHYCRKILWPSLHYQHNEIFSFFHEESNWDAYVRVNQAFADKVVESYHPGDTVWVNDYHLLLVPEMVRKKMPNVAIGLFIHVSFPSSEVFRCFARRNELLRGMLGANLIGFQTEEYKRHFLQSCSRVIYAEATFDRILLEDRYIDVYSHPVSADPEAVQAYLDNEETIDTINLLKKRYENLNIFVGCDKMDPIRGIREKLLAFEQFLYDNPSYQKNTILLQTATMTEDARKYGVEVSEIVTRINSTFGDFSIDHLPVTFLSSDLTYPQYLALLSIADAFIVSSLREGMSLTCHEFILSQKEKKSLLIVSEFIGCAAFFRKGAFIVNPWSFLEMSQAMREALELDDSSKIKRYELCLNVINSHTASTWAAEFENKLRKSWSSQQKHDLSHIPRFTLNFVGSRYANAKKRLLFLNFDGQAVSWEGRHEFVDFHYGYMINILTRMVNDPKNIVYICSCLDRDELETFFVNIPGMGLIAENGCYVKPHTASEDNLQTWIRLFKKEQMAWRESMHDIIEYYSERTPGSALIDHGYAMEFNYVKVENRDSGLRNAVELCSSVNETGHACKAIPMEGHVLVEPKDISKSTAADYTLKKILHEPSDLDLVLVAGNNRTDEGTFIWANRLPVFSFTVSMRVENTEARSYTDGIPSFLNVLNSLCD</sequence>
<accession>S9VWM7</accession>
<dbReference type="GO" id="GO:0005829">
    <property type="term" value="C:cytosol"/>
    <property type="evidence" value="ECO:0007669"/>
    <property type="project" value="TreeGrafter"/>
</dbReference>
<dbReference type="CDD" id="cd03788">
    <property type="entry name" value="GT20_TPS"/>
    <property type="match status" value="1"/>
</dbReference>
<dbReference type="EMBL" id="KE546993">
    <property type="protein sequence ID" value="EPY50335.1"/>
    <property type="molecule type" value="Genomic_DNA"/>
</dbReference>
<dbReference type="AlphaFoldDB" id="S9VWM7"/>
<feature type="compositionally biased region" description="Polar residues" evidence="2">
    <location>
        <begin position="77"/>
        <end position="89"/>
    </location>
</feature>
<dbReference type="GeneID" id="25035426"/>
<keyword evidence="4" id="KW-1185">Reference proteome</keyword>